<name>A0A4Z0GNM1_9BACL</name>
<dbReference type="GO" id="GO:0006508">
    <property type="term" value="P:proteolysis"/>
    <property type="evidence" value="ECO:0007669"/>
    <property type="project" value="UniProtKB-KW"/>
</dbReference>
<evidence type="ECO:0000256" key="7">
    <source>
        <dbReference type="PIRNR" id="PIRNR005539"/>
    </source>
</evidence>
<dbReference type="SUPFAM" id="SSF53474">
    <property type="entry name" value="alpha/beta-Hydrolases"/>
    <property type="match status" value="1"/>
</dbReference>
<feature type="active site" evidence="8">
    <location>
        <position position="247"/>
    </location>
</feature>
<dbReference type="Gene3D" id="3.40.50.1820">
    <property type="entry name" value="alpha/beta hydrolase"/>
    <property type="match status" value="1"/>
</dbReference>
<evidence type="ECO:0000256" key="8">
    <source>
        <dbReference type="PIRSR" id="PIRSR005539-1"/>
    </source>
</evidence>
<dbReference type="OrthoDB" id="9775557at2"/>
<dbReference type="NCBIfam" id="TIGR01250">
    <property type="entry name" value="pro_imino_pep_2"/>
    <property type="match status" value="1"/>
</dbReference>
<proteinExistence type="inferred from homology"/>
<gene>
    <name evidence="10" type="ORF">E4665_08305</name>
</gene>
<dbReference type="EC" id="3.4.11.5" evidence="3 7"/>
<dbReference type="GO" id="GO:0004177">
    <property type="term" value="F:aminopeptidase activity"/>
    <property type="evidence" value="ECO:0007669"/>
    <property type="project" value="UniProtKB-KW"/>
</dbReference>
<reference evidence="10 11" key="1">
    <citation type="journal article" date="2015" name="Int. J. Syst. Evol. Microbiol.">
        <title>Sporolactobacillus shoreae sp. nov. and Sporolactobacillus spathodeae sp. nov., two spore-forming lactic acid bacteria isolated from tree barks in Thailand.</title>
        <authorList>
            <person name="Thamacharoensuk T."/>
            <person name="Kitahara M."/>
            <person name="Ohkuma M."/>
            <person name="Thongchul N."/>
            <person name="Tanasupawat S."/>
        </authorList>
    </citation>
    <scope>NUCLEOTIDE SEQUENCE [LARGE SCALE GENOMIC DNA]</scope>
    <source>
        <strain evidence="10 11">BK92</strain>
    </source>
</reference>
<keyword evidence="7" id="KW-0645">Protease</keyword>
<dbReference type="RefSeq" id="WP_135348320.1">
    <property type="nucleotide sequence ID" value="NZ_SRJD01000007.1"/>
</dbReference>
<keyword evidence="11" id="KW-1185">Reference proteome</keyword>
<keyword evidence="7" id="KW-0031">Aminopeptidase</keyword>
<feature type="active site" description="Nucleophile" evidence="8">
    <location>
        <position position="108"/>
    </location>
</feature>
<dbReference type="PANTHER" id="PTHR43798">
    <property type="entry name" value="MONOACYLGLYCEROL LIPASE"/>
    <property type="match status" value="1"/>
</dbReference>
<evidence type="ECO:0000256" key="1">
    <source>
        <dbReference type="ARBA" id="ARBA00001585"/>
    </source>
</evidence>
<comment type="caution">
    <text evidence="10">The sequence shown here is derived from an EMBL/GenBank/DDBJ whole genome shotgun (WGS) entry which is preliminary data.</text>
</comment>
<dbReference type="Proteomes" id="UP000298347">
    <property type="component" value="Unassembled WGS sequence"/>
</dbReference>
<comment type="catalytic activity">
    <reaction evidence="1 7">
        <text>Release of N-terminal proline from a peptide.</text>
        <dbReference type="EC" id="3.4.11.5"/>
    </reaction>
</comment>
<dbReference type="InterPro" id="IPR005945">
    <property type="entry name" value="Pro_imino_pep"/>
</dbReference>
<dbReference type="InterPro" id="IPR050266">
    <property type="entry name" value="AB_hydrolase_sf"/>
</dbReference>
<protein>
    <recommendedName>
        <fullName evidence="4 7">Proline iminopeptidase</fullName>
        <shortName evidence="7">PIP</shortName>
        <ecNumber evidence="3 7">3.4.11.5</ecNumber>
    </recommendedName>
    <alternativeName>
        <fullName evidence="6 7">Prolyl aminopeptidase</fullName>
    </alternativeName>
</protein>
<feature type="active site" description="Proton donor" evidence="8">
    <location>
        <position position="274"/>
    </location>
</feature>
<dbReference type="InterPro" id="IPR029058">
    <property type="entry name" value="AB_hydrolase_fold"/>
</dbReference>
<dbReference type="AlphaFoldDB" id="A0A4Z0GNM1"/>
<dbReference type="PANTHER" id="PTHR43798:SF33">
    <property type="entry name" value="HYDROLASE, PUTATIVE (AFU_ORTHOLOGUE AFUA_2G14860)-RELATED"/>
    <property type="match status" value="1"/>
</dbReference>
<dbReference type="EMBL" id="SRJD01000007">
    <property type="protein sequence ID" value="TGA98510.1"/>
    <property type="molecule type" value="Genomic_DNA"/>
</dbReference>
<dbReference type="PRINTS" id="PR00793">
    <property type="entry name" value="PROAMNOPTASE"/>
</dbReference>
<evidence type="ECO:0000259" key="9">
    <source>
        <dbReference type="Pfam" id="PF00561"/>
    </source>
</evidence>
<evidence type="ECO:0000256" key="5">
    <source>
        <dbReference type="ARBA" id="ARBA00022801"/>
    </source>
</evidence>
<evidence type="ECO:0000313" key="10">
    <source>
        <dbReference type="EMBL" id="TGA98510.1"/>
    </source>
</evidence>
<feature type="domain" description="AB hydrolase-1" evidence="9">
    <location>
        <begin position="28"/>
        <end position="133"/>
    </location>
</feature>
<evidence type="ECO:0000256" key="3">
    <source>
        <dbReference type="ARBA" id="ARBA00012568"/>
    </source>
</evidence>
<organism evidence="10 11">
    <name type="scientific">Sporolactobacillus shoreae</name>
    <dbReference type="NCBI Taxonomy" id="1465501"/>
    <lineage>
        <taxon>Bacteria</taxon>
        <taxon>Bacillati</taxon>
        <taxon>Bacillota</taxon>
        <taxon>Bacilli</taxon>
        <taxon>Bacillales</taxon>
        <taxon>Sporolactobacillaceae</taxon>
        <taxon>Sporolactobacillus</taxon>
    </lineage>
</organism>
<dbReference type="GO" id="GO:0016020">
    <property type="term" value="C:membrane"/>
    <property type="evidence" value="ECO:0007669"/>
    <property type="project" value="TreeGrafter"/>
</dbReference>
<comment type="function">
    <text evidence="7">Releases the N-terminal proline from various substrates.</text>
</comment>
<comment type="similarity">
    <text evidence="2 7">Belongs to the peptidase S33 family.</text>
</comment>
<evidence type="ECO:0000256" key="6">
    <source>
        <dbReference type="ARBA" id="ARBA00029605"/>
    </source>
</evidence>
<keyword evidence="5 7" id="KW-0378">Hydrolase</keyword>
<dbReference type="Pfam" id="PF00561">
    <property type="entry name" value="Abhydrolase_1"/>
    <property type="match status" value="1"/>
</dbReference>
<dbReference type="PIRSF" id="PIRSF005539">
    <property type="entry name" value="Pept_S33_TRI_F1"/>
    <property type="match status" value="1"/>
</dbReference>
<evidence type="ECO:0000256" key="4">
    <source>
        <dbReference type="ARBA" id="ARBA00021843"/>
    </source>
</evidence>
<evidence type="ECO:0000256" key="2">
    <source>
        <dbReference type="ARBA" id="ARBA00010088"/>
    </source>
</evidence>
<evidence type="ECO:0000313" key="11">
    <source>
        <dbReference type="Proteomes" id="UP000298347"/>
    </source>
</evidence>
<sequence length="303" mass="34623">MGGQTKILTLKNGYHLWSHHEGKGKIKLLCLHGGPGMTHEYFDHYADSLSELGVEVYTYDQLGSYFSDQPDFTKVENQKLLTIERYVDEVEEVRQLLGLDDFYLLGHSWGGILTQEYALKYGSHLKGAIISSMIDSIDVYEKYNDNLRIKTLGADAVSFMKECEDKDDYNSAQYAAYVDELNANYFCRMKPVPSYIQKILGHTTNSVYNYFQGNNEFIITGALKGWDRRQDVHKITVPVLLLFGGHETMPVSIAEEMNRKIPNARLRICPNGGHMNMFDDKDNYFKALSEFLKDVASDSYIPD</sequence>
<dbReference type="InterPro" id="IPR000073">
    <property type="entry name" value="AB_hydrolase_1"/>
</dbReference>
<accession>A0A4Z0GNM1</accession>
<dbReference type="InterPro" id="IPR002410">
    <property type="entry name" value="Peptidase_S33"/>
</dbReference>